<feature type="chain" id="PRO_5009438954" evidence="8">
    <location>
        <begin position="23"/>
        <end position="652"/>
    </location>
</feature>
<keyword evidence="4 7" id="KW-0812">Transmembrane</keyword>
<keyword evidence="5 7" id="KW-1133">Transmembrane helix</keyword>
<dbReference type="KEGG" id="mpro:BJP34_07825"/>
<dbReference type="Pfam" id="PF00610">
    <property type="entry name" value="DEP"/>
    <property type="match status" value="1"/>
</dbReference>
<dbReference type="GO" id="GO:0035556">
    <property type="term" value="P:intracellular signal transduction"/>
    <property type="evidence" value="ECO:0007669"/>
    <property type="project" value="InterPro"/>
</dbReference>
<dbReference type="SUPFAM" id="SSF50182">
    <property type="entry name" value="Sm-like ribonucleoproteins"/>
    <property type="match status" value="1"/>
</dbReference>
<dbReference type="Gene3D" id="2.30.30.60">
    <property type="match status" value="1"/>
</dbReference>
<keyword evidence="8" id="KW-0732">Signal</keyword>
<dbReference type="EMBL" id="CP017599">
    <property type="protein sequence ID" value="AOX04180.1"/>
    <property type="molecule type" value="Genomic_DNA"/>
</dbReference>
<keyword evidence="6 7" id="KW-0472">Membrane</keyword>
<dbReference type="InterPro" id="IPR011066">
    <property type="entry name" value="MscS_channel_C_sf"/>
</dbReference>
<evidence type="ECO:0000313" key="11">
    <source>
        <dbReference type="Proteomes" id="UP000177870"/>
    </source>
</evidence>
<dbReference type="SMART" id="SM00049">
    <property type="entry name" value="DEP"/>
    <property type="match status" value="1"/>
</dbReference>
<feature type="transmembrane region" description="Helical" evidence="7">
    <location>
        <begin position="242"/>
        <end position="264"/>
    </location>
</feature>
<dbReference type="InterPro" id="IPR036390">
    <property type="entry name" value="WH_DNA-bd_sf"/>
</dbReference>
<comment type="similarity">
    <text evidence="2">Belongs to the MscS (TC 1.A.23) family.</text>
</comment>
<sequence>MVLVLLGVLTLLLTLLPASTLAQEFLANGKEKAPVVVDGIELFQVGNAGNFSATERAELINQRLAREVKSLQKPEYVDIEYVGQNEGILRTKFTERILVTITKADQIPDTDPLEQAEKWEKLIERAIRQGKRQRMTDYSRQAVRFTSIVLVLLILLYLLLRVFRQFALGKLTSWLGNPASPFFPWHDPAKLFLGAALLGLQLILWTTVILTISDLFPQVRSWRYELLNFLKSPVIGSGESKYSAIQVLLLVVLTVVLWFGVSALTRLLRRYILGKTGADSGVQEVIATLIQYVLTFLGMIIILQSSGLDLSSLTIFASVLGVGIGFGVQNIANNFISGLIITLERPIQLGDFIKVNDLVGTVQRMGSRSTEICTLDKVTIIVPNARFLETEVINWSHGNPISRLKIPVGVAYGSDVEQVKKALLAAAKSHPEVLLRPYPQVWFQEFGESALKFELLVWTGDPKRQPKIKSDLNYRIEKSLRRYDIHIPFPQRDLHVRSPQLEKLLTAWLGERQPKPPENQLYIPNGYQSEPPTQDALVSGFLEPIDDLDQDSYPTAPFQEDMVTLDIETLVEEMRQPGGLDIQDRRYRLNSYGCCFVGSEAVDWLVKRCNSTREDAVAIGQILINRGIIHHVADDHPFRDDYLFYRFYLDEK</sequence>
<evidence type="ECO:0000256" key="5">
    <source>
        <dbReference type="ARBA" id="ARBA00022989"/>
    </source>
</evidence>
<dbReference type="PROSITE" id="PS01246">
    <property type="entry name" value="UPF0003"/>
    <property type="match status" value="1"/>
</dbReference>
<proteinExistence type="inferred from homology"/>
<evidence type="ECO:0000313" key="10">
    <source>
        <dbReference type="EMBL" id="AOX04180.1"/>
    </source>
</evidence>
<evidence type="ECO:0000256" key="6">
    <source>
        <dbReference type="ARBA" id="ARBA00023136"/>
    </source>
</evidence>
<feature type="transmembrane region" description="Helical" evidence="7">
    <location>
        <begin position="310"/>
        <end position="328"/>
    </location>
</feature>
<dbReference type="Gene3D" id="1.10.10.10">
    <property type="entry name" value="Winged helix-like DNA-binding domain superfamily/Winged helix DNA-binding domain"/>
    <property type="match status" value="1"/>
</dbReference>
<dbReference type="GO" id="GO:0005886">
    <property type="term" value="C:plasma membrane"/>
    <property type="evidence" value="ECO:0007669"/>
    <property type="project" value="UniProtKB-SubCell"/>
</dbReference>
<evidence type="ECO:0000256" key="1">
    <source>
        <dbReference type="ARBA" id="ARBA00004651"/>
    </source>
</evidence>
<dbReference type="AlphaFoldDB" id="A0A1D8U2S5"/>
<reference evidence="11" key="1">
    <citation type="submission" date="2016-10" db="EMBL/GenBank/DDBJ databases">
        <title>Comparative genomics uncovers the prolific and rare metabolic potential of the cyanobacterial genus Moorea.</title>
        <authorList>
            <person name="Leao T."/>
            <person name="Castelao G."/>
            <person name="Korobeynikov A."/>
            <person name="Monroe E.A."/>
            <person name="Podell S."/>
            <person name="Glukhov E."/>
            <person name="Allen E."/>
            <person name="Gerwick W.H."/>
            <person name="Gerwick L."/>
        </authorList>
    </citation>
    <scope>NUCLEOTIDE SEQUENCE [LARGE SCALE GENOMIC DNA]</scope>
    <source>
        <strain evidence="11">PAL-8-15-08-1</strain>
    </source>
</reference>
<dbReference type="InterPro" id="IPR006685">
    <property type="entry name" value="MscS_channel_2nd"/>
</dbReference>
<feature type="transmembrane region" description="Helical" evidence="7">
    <location>
        <begin position="142"/>
        <end position="160"/>
    </location>
</feature>
<name>A0A1D8U2S5_9CYAN</name>
<evidence type="ECO:0000256" key="8">
    <source>
        <dbReference type="SAM" id="SignalP"/>
    </source>
</evidence>
<feature type="signal peptide" evidence="8">
    <location>
        <begin position="1"/>
        <end position="22"/>
    </location>
</feature>
<dbReference type="InterPro" id="IPR010920">
    <property type="entry name" value="LSM_dom_sf"/>
</dbReference>
<dbReference type="InterPro" id="IPR023408">
    <property type="entry name" value="MscS_beta-dom_sf"/>
</dbReference>
<dbReference type="SUPFAM" id="SSF82689">
    <property type="entry name" value="Mechanosensitive channel protein MscS (YggB), C-terminal domain"/>
    <property type="match status" value="1"/>
</dbReference>
<evidence type="ECO:0000256" key="3">
    <source>
        <dbReference type="ARBA" id="ARBA00022475"/>
    </source>
</evidence>
<accession>A0A1D8U2S5</accession>
<dbReference type="InterPro" id="IPR049278">
    <property type="entry name" value="MS_channel_C"/>
</dbReference>
<dbReference type="Pfam" id="PF21082">
    <property type="entry name" value="MS_channel_3rd"/>
    <property type="match status" value="1"/>
</dbReference>
<gene>
    <name evidence="10" type="ORF">BJP34_07825</name>
</gene>
<dbReference type="GO" id="GO:0055085">
    <property type="term" value="P:transmembrane transport"/>
    <property type="evidence" value="ECO:0007669"/>
    <property type="project" value="InterPro"/>
</dbReference>
<dbReference type="SUPFAM" id="SSF82861">
    <property type="entry name" value="Mechanosensitive channel protein MscS (YggB), transmembrane region"/>
    <property type="match status" value="1"/>
</dbReference>
<dbReference type="InterPro" id="IPR006686">
    <property type="entry name" value="MscS_channel_CS"/>
</dbReference>
<dbReference type="SUPFAM" id="SSF46785">
    <property type="entry name" value="Winged helix' DNA-binding domain"/>
    <property type="match status" value="1"/>
</dbReference>
<dbReference type="Proteomes" id="UP000177870">
    <property type="component" value="Chromosome"/>
</dbReference>
<feature type="transmembrane region" description="Helical" evidence="7">
    <location>
        <begin position="285"/>
        <end position="304"/>
    </location>
</feature>
<dbReference type="Gene3D" id="1.10.287.1260">
    <property type="match status" value="1"/>
</dbReference>
<organism evidence="10 11">
    <name type="scientific">Moorena producens PAL-8-15-08-1</name>
    <dbReference type="NCBI Taxonomy" id="1458985"/>
    <lineage>
        <taxon>Bacteria</taxon>
        <taxon>Bacillati</taxon>
        <taxon>Cyanobacteriota</taxon>
        <taxon>Cyanophyceae</taxon>
        <taxon>Coleofasciculales</taxon>
        <taxon>Coleofasciculaceae</taxon>
        <taxon>Moorena</taxon>
    </lineage>
</organism>
<dbReference type="InterPro" id="IPR000591">
    <property type="entry name" value="DEP_dom"/>
</dbReference>
<dbReference type="InterPro" id="IPR052702">
    <property type="entry name" value="MscS-like_channel"/>
</dbReference>
<feature type="transmembrane region" description="Helical" evidence="7">
    <location>
        <begin position="191"/>
        <end position="212"/>
    </location>
</feature>
<dbReference type="PANTHER" id="PTHR30347">
    <property type="entry name" value="POTASSIUM CHANNEL RELATED"/>
    <property type="match status" value="1"/>
</dbReference>
<comment type="subcellular location">
    <subcellularLocation>
        <location evidence="1">Cell membrane</location>
        <topology evidence="1">Multi-pass membrane protein</topology>
    </subcellularLocation>
</comment>
<evidence type="ECO:0000256" key="2">
    <source>
        <dbReference type="ARBA" id="ARBA00008017"/>
    </source>
</evidence>
<dbReference type="PANTHER" id="PTHR30347:SF1">
    <property type="entry name" value="MECHANOSENSITIVE CHANNEL MSCK"/>
    <property type="match status" value="1"/>
</dbReference>
<protein>
    <submittedName>
        <fullName evidence="10">Mechanosensitive ion channel protein MscS</fullName>
    </submittedName>
</protein>
<evidence type="ECO:0000256" key="4">
    <source>
        <dbReference type="ARBA" id="ARBA00022692"/>
    </source>
</evidence>
<feature type="domain" description="DEP" evidence="9">
    <location>
        <begin position="576"/>
        <end position="649"/>
    </location>
</feature>
<evidence type="ECO:0000259" key="9">
    <source>
        <dbReference type="PROSITE" id="PS50186"/>
    </source>
</evidence>
<dbReference type="Pfam" id="PF00924">
    <property type="entry name" value="MS_channel_2nd"/>
    <property type="match status" value="1"/>
</dbReference>
<dbReference type="InterPro" id="IPR036388">
    <property type="entry name" value="WH-like_DNA-bd_sf"/>
</dbReference>
<dbReference type="PROSITE" id="PS50186">
    <property type="entry name" value="DEP"/>
    <property type="match status" value="1"/>
</dbReference>
<dbReference type="Gene3D" id="3.30.70.100">
    <property type="match status" value="1"/>
</dbReference>
<keyword evidence="3" id="KW-1003">Cell membrane</keyword>
<dbReference type="InterPro" id="IPR011014">
    <property type="entry name" value="MscS_channel_TM-2"/>
</dbReference>
<dbReference type="CDD" id="cd04371">
    <property type="entry name" value="DEP"/>
    <property type="match status" value="1"/>
</dbReference>
<evidence type="ECO:0000256" key="7">
    <source>
        <dbReference type="SAM" id="Phobius"/>
    </source>
</evidence>